<dbReference type="FunFam" id="1.10.287.950:FF:000001">
    <property type="entry name" value="Methyl-accepting chemotaxis sensory transducer"/>
    <property type="match status" value="1"/>
</dbReference>
<dbReference type="InterPro" id="IPR051310">
    <property type="entry name" value="MCP_chemotaxis"/>
</dbReference>
<dbReference type="GO" id="GO:0005886">
    <property type="term" value="C:plasma membrane"/>
    <property type="evidence" value="ECO:0007669"/>
    <property type="project" value="TreeGrafter"/>
</dbReference>
<dbReference type="PROSITE" id="PS50111">
    <property type="entry name" value="CHEMOTAXIS_TRANSDUC_2"/>
    <property type="match status" value="1"/>
</dbReference>
<dbReference type="Proteomes" id="UP000634011">
    <property type="component" value="Unassembled WGS sequence"/>
</dbReference>
<feature type="coiled-coil region" evidence="5">
    <location>
        <begin position="211"/>
        <end position="245"/>
    </location>
</feature>
<comment type="caution">
    <text evidence="9">The sequence shown here is derived from an EMBL/GenBank/DDBJ whole genome shotgun (WGS) entry which is preliminary data.</text>
</comment>
<dbReference type="CDD" id="cd11386">
    <property type="entry name" value="MCP_signal"/>
    <property type="match status" value="1"/>
</dbReference>
<dbReference type="PROSITE" id="PS50885">
    <property type="entry name" value="HAMP"/>
    <property type="match status" value="1"/>
</dbReference>
<dbReference type="PANTHER" id="PTHR43531:SF14">
    <property type="entry name" value="METHYL-ACCEPTING CHEMOTAXIS PROTEIN I-RELATED"/>
    <property type="match status" value="1"/>
</dbReference>
<evidence type="ECO:0008006" key="11">
    <source>
        <dbReference type="Google" id="ProtNLM"/>
    </source>
</evidence>
<evidence type="ECO:0000256" key="3">
    <source>
        <dbReference type="ARBA" id="ARBA00029447"/>
    </source>
</evidence>
<feature type="domain" description="HAMP" evidence="8">
    <location>
        <begin position="332"/>
        <end position="384"/>
    </location>
</feature>
<keyword evidence="5" id="KW-0175">Coiled coil</keyword>
<name>A0A923HFA2_9BURK</name>
<keyword evidence="4" id="KW-0807">Transducer</keyword>
<evidence type="ECO:0000256" key="6">
    <source>
        <dbReference type="SAM" id="Phobius"/>
    </source>
</evidence>
<dbReference type="Gene3D" id="1.10.287.950">
    <property type="entry name" value="Methyl-accepting chemotaxis protein"/>
    <property type="match status" value="1"/>
</dbReference>
<evidence type="ECO:0000313" key="9">
    <source>
        <dbReference type="EMBL" id="MBC3861970.1"/>
    </source>
</evidence>
<evidence type="ECO:0000256" key="2">
    <source>
        <dbReference type="ARBA" id="ARBA00022481"/>
    </source>
</evidence>
<evidence type="ECO:0000256" key="1">
    <source>
        <dbReference type="ARBA" id="ARBA00004370"/>
    </source>
</evidence>
<proteinExistence type="inferred from homology"/>
<protein>
    <recommendedName>
        <fullName evidence="11">Methyl-accepting chemotaxis protein</fullName>
    </recommendedName>
</protein>
<keyword evidence="6" id="KW-0472">Membrane</keyword>
<evidence type="ECO:0000259" key="7">
    <source>
        <dbReference type="PROSITE" id="PS50111"/>
    </source>
</evidence>
<keyword evidence="6" id="KW-1133">Transmembrane helix</keyword>
<feature type="domain" description="Methyl-accepting transducer" evidence="7">
    <location>
        <begin position="389"/>
        <end position="618"/>
    </location>
</feature>
<keyword evidence="2" id="KW-0488">Methylation</keyword>
<dbReference type="RefSeq" id="WP_186911888.1">
    <property type="nucleotide sequence ID" value="NZ_JACOFV010000005.1"/>
</dbReference>
<dbReference type="SUPFAM" id="SSF58104">
    <property type="entry name" value="Methyl-accepting chemotaxis protein (MCP) signaling domain"/>
    <property type="match status" value="1"/>
</dbReference>
<dbReference type="InterPro" id="IPR003660">
    <property type="entry name" value="HAMP_dom"/>
</dbReference>
<dbReference type="SMART" id="SM00283">
    <property type="entry name" value="MA"/>
    <property type="match status" value="1"/>
</dbReference>
<comment type="similarity">
    <text evidence="3">Belongs to the methyl-accepting chemotaxis (MCP) protein family.</text>
</comment>
<dbReference type="EMBL" id="JACOFV010000005">
    <property type="protein sequence ID" value="MBC3861970.1"/>
    <property type="molecule type" value="Genomic_DNA"/>
</dbReference>
<sequence>MLNLISPAIRLMQGFRIGHKVAFVATAFAIPLFVVVAMLFSEMQTEVAATKEKQVAIQQIQQYQSLQMELRKYRALMHMQLTGNKQVGDLVNASKATIEKSFDKISNKAIADEIKKQWQAISAKQAGMKAAESFVQYSQLLDLLTKKIITTAYSSKLALDSDFTTHELAGIYLNNIPSIVEKLSIMSARGAAYIDSGLFEAGEDVTLNSLQMLAQQEIKQLTEQSVALEKENPEYKGTLENLRNNLTIGLKFLERAKDEVLSSVNQSSGTAFLAAGQEGLNKLAESDFAATNLVNERLDTHIHQLNLKIIRMFAAIIALVLLACYFLLGIYFSLARDIGVLTSAIAKTADGDLQHTETSDGKDELAQLINAVGKMNLGLSNLVDNIRTGAENVNTIAKEIHDENIDLASRTENQAGALQQTASSVEELTSTIKENAGNLSQASTLIHASADSVQQGLQVMDKAIDTMQTVTTTSKKISEIIGVMDGIAFQTNILALNAAVEAARAGQEGRGFAVVASEVRNLAQRSANAAKEIKALIVSSGEAIKNGSTMINTAGKTMREIAENVEQVTDLIKHVSNASQEQSAGISSVNEAINSIDEITQHNAALVGQATESTDKLESQASELSAAVSVFKTKQTNQNELSPSPKLVRNSTRERQIRQAKTHMKAIA</sequence>
<evidence type="ECO:0000259" key="8">
    <source>
        <dbReference type="PROSITE" id="PS50885"/>
    </source>
</evidence>
<keyword evidence="6" id="KW-0812">Transmembrane</keyword>
<feature type="transmembrane region" description="Helical" evidence="6">
    <location>
        <begin position="312"/>
        <end position="334"/>
    </location>
</feature>
<gene>
    <name evidence="9" type="ORF">H8K32_07665</name>
</gene>
<dbReference type="GO" id="GO:0006935">
    <property type="term" value="P:chemotaxis"/>
    <property type="evidence" value="ECO:0007669"/>
    <property type="project" value="TreeGrafter"/>
</dbReference>
<accession>A0A923HFA2</accession>
<feature type="transmembrane region" description="Helical" evidence="6">
    <location>
        <begin position="21"/>
        <end position="40"/>
    </location>
</feature>
<dbReference type="PANTHER" id="PTHR43531">
    <property type="entry name" value="PROTEIN ICFG"/>
    <property type="match status" value="1"/>
</dbReference>
<comment type="subcellular location">
    <subcellularLocation>
        <location evidence="1">Membrane</location>
    </subcellularLocation>
</comment>
<dbReference type="Pfam" id="PF00015">
    <property type="entry name" value="MCPsignal"/>
    <property type="match status" value="1"/>
</dbReference>
<dbReference type="GO" id="GO:0007165">
    <property type="term" value="P:signal transduction"/>
    <property type="evidence" value="ECO:0007669"/>
    <property type="project" value="UniProtKB-KW"/>
</dbReference>
<evidence type="ECO:0000256" key="5">
    <source>
        <dbReference type="SAM" id="Coils"/>
    </source>
</evidence>
<dbReference type="GO" id="GO:0004888">
    <property type="term" value="F:transmembrane signaling receptor activity"/>
    <property type="evidence" value="ECO:0007669"/>
    <property type="project" value="TreeGrafter"/>
</dbReference>
<evidence type="ECO:0000256" key="4">
    <source>
        <dbReference type="PROSITE-ProRule" id="PRU00284"/>
    </source>
</evidence>
<dbReference type="InterPro" id="IPR004089">
    <property type="entry name" value="MCPsignal_dom"/>
</dbReference>
<organism evidence="9 10">
    <name type="scientific">Undibacterium jejuense</name>
    <dbReference type="NCBI Taxonomy" id="1344949"/>
    <lineage>
        <taxon>Bacteria</taxon>
        <taxon>Pseudomonadati</taxon>
        <taxon>Pseudomonadota</taxon>
        <taxon>Betaproteobacteria</taxon>
        <taxon>Burkholderiales</taxon>
        <taxon>Oxalobacteraceae</taxon>
        <taxon>Undibacterium</taxon>
    </lineage>
</organism>
<reference evidence="9" key="1">
    <citation type="submission" date="2020-08" db="EMBL/GenBank/DDBJ databases">
        <title>Novel species isolated from subtropical streams in China.</title>
        <authorList>
            <person name="Lu H."/>
        </authorList>
    </citation>
    <scope>NUCLEOTIDE SEQUENCE</scope>
    <source>
        <strain evidence="9">KACC 12607</strain>
    </source>
</reference>
<dbReference type="AlphaFoldDB" id="A0A923HFA2"/>
<keyword evidence="10" id="KW-1185">Reference proteome</keyword>
<evidence type="ECO:0000313" key="10">
    <source>
        <dbReference type="Proteomes" id="UP000634011"/>
    </source>
</evidence>